<feature type="compositionally biased region" description="Low complexity" evidence="1">
    <location>
        <begin position="134"/>
        <end position="163"/>
    </location>
</feature>
<comment type="caution">
    <text evidence="3">The sequence shown here is derived from an EMBL/GenBank/DDBJ whole genome shotgun (WGS) entry which is preliminary data.</text>
</comment>
<dbReference type="PROSITE" id="PS50042">
    <property type="entry name" value="CNMP_BINDING_3"/>
    <property type="match status" value="2"/>
</dbReference>
<gene>
    <name evidence="3" type="ORF">CYMTET_30642</name>
</gene>
<dbReference type="Pfam" id="PF00027">
    <property type="entry name" value="cNMP_binding"/>
    <property type="match status" value="2"/>
</dbReference>
<evidence type="ECO:0000313" key="3">
    <source>
        <dbReference type="EMBL" id="KAK3260399.1"/>
    </source>
</evidence>
<feature type="region of interest" description="Disordered" evidence="1">
    <location>
        <begin position="933"/>
        <end position="959"/>
    </location>
</feature>
<protein>
    <recommendedName>
        <fullName evidence="2">Cyclic nucleotide-binding domain-containing protein</fullName>
    </recommendedName>
</protein>
<dbReference type="Proteomes" id="UP001190700">
    <property type="component" value="Unassembled WGS sequence"/>
</dbReference>
<dbReference type="PRINTS" id="PR00103">
    <property type="entry name" value="CAMPKINASE"/>
</dbReference>
<reference evidence="3 4" key="1">
    <citation type="journal article" date="2015" name="Genome Biol. Evol.">
        <title>Comparative Genomics of a Bacterivorous Green Alga Reveals Evolutionary Causalities and Consequences of Phago-Mixotrophic Mode of Nutrition.</title>
        <authorList>
            <person name="Burns J.A."/>
            <person name="Paasch A."/>
            <person name="Narechania A."/>
            <person name="Kim E."/>
        </authorList>
    </citation>
    <scope>NUCLEOTIDE SEQUENCE [LARGE SCALE GENOMIC DNA]</scope>
    <source>
        <strain evidence="3 4">PLY_AMNH</strain>
    </source>
</reference>
<proteinExistence type="predicted"/>
<evidence type="ECO:0000313" key="4">
    <source>
        <dbReference type="Proteomes" id="UP001190700"/>
    </source>
</evidence>
<dbReference type="EMBL" id="LGRX02017747">
    <property type="protein sequence ID" value="KAK3260399.1"/>
    <property type="molecule type" value="Genomic_DNA"/>
</dbReference>
<dbReference type="PROSITE" id="PS00889">
    <property type="entry name" value="CNMP_BINDING_2"/>
    <property type="match status" value="1"/>
</dbReference>
<feature type="compositionally biased region" description="Polar residues" evidence="1">
    <location>
        <begin position="627"/>
        <end position="646"/>
    </location>
</feature>
<dbReference type="InterPro" id="IPR018488">
    <property type="entry name" value="cNMP-bd_CS"/>
</dbReference>
<feature type="compositionally biased region" description="Basic and acidic residues" evidence="1">
    <location>
        <begin position="933"/>
        <end position="944"/>
    </location>
</feature>
<dbReference type="InterPro" id="IPR018490">
    <property type="entry name" value="cNMP-bd_dom_sf"/>
</dbReference>
<accession>A0AAE0FIR1</accession>
<feature type="region of interest" description="Disordered" evidence="1">
    <location>
        <begin position="1"/>
        <end position="170"/>
    </location>
</feature>
<dbReference type="PROSITE" id="PS00888">
    <property type="entry name" value="CNMP_BINDING_1"/>
    <property type="match status" value="2"/>
</dbReference>
<dbReference type="AlphaFoldDB" id="A0AAE0FIR1"/>
<dbReference type="CDD" id="cd00038">
    <property type="entry name" value="CAP_ED"/>
    <property type="match status" value="2"/>
</dbReference>
<feature type="domain" description="Cyclic nucleotide-binding" evidence="2">
    <location>
        <begin position="258"/>
        <end position="368"/>
    </location>
</feature>
<feature type="region of interest" description="Disordered" evidence="1">
    <location>
        <begin position="623"/>
        <end position="660"/>
    </location>
</feature>
<dbReference type="Gene3D" id="2.60.120.10">
    <property type="entry name" value="Jelly Rolls"/>
    <property type="match status" value="2"/>
</dbReference>
<evidence type="ECO:0000259" key="2">
    <source>
        <dbReference type="PROSITE" id="PS50042"/>
    </source>
</evidence>
<dbReference type="InterPro" id="IPR000595">
    <property type="entry name" value="cNMP-bd_dom"/>
</dbReference>
<dbReference type="InterPro" id="IPR014710">
    <property type="entry name" value="RmlC-like_jellyroll"/>
</dbReference>
<dbReference type="PANTHER" id="PTHR23011">
    <property type="entry name" value="CYCLIC NUCLEOTIDE-BINDING DOMAIN CONTAINING PROTEIN"/>
    <property type="match status" value="1"/>
</dbReference>
<feature type="compositionally biased region" description="Basic and acidic residues" evidence="1">
    <location>
        <begin position="16"/>
        <end position="25"/>
    </location>
</feature>
<evidence type="ECO:0000256" key="1">
    <source>
        <dbReference type="SAM" id="MobiDB-lite"/>
    </source>
</evidence>
<dbReference type="SMART" id="SM00100">
    <property type="entry name" value="cNMP"/>
    <property type="match status" value="2"/>
</dbReference>
<name>A0AAE0FIR1_9CHLO</name>
<feature type="compositionally biased region" description="Basic residues" evidence="1">
    <location>
        <begin position="108"/>
        <end position="120"/>
    </location>
</feature>
<keyword evidence="4" id="KW-1185">Reference proteome</keyword>
<feature type="compositionally biased region" description="Polar residues" evidence="1">
    <location>
        <begin position="91"/>
        <end position="101"/>
    </location>
</feature>
<dbReference type="SUPFAM" id="SSF51206">
    <property type="entry name" value="cAMP-binding domain-like"/>
    <property type="match status" value="2"/>
</dbReference>
<dbReference type="PANTHER" id="PTHR23011:SF28">
    <property type="entry name" value="CYCLIC NUCLEOTIDE-BINDING DOMAIN CONTAINING PROTEIN"/>
    <property type="match status" value="1"/>
</dbReference>
<sequence>MAESQNDVATPRKPRRSLDLAHAAEDSIQEALGESVEEGRKGRHRHSLLDYLVPSIPPVDEDMPVRVAFSDAEESSSSDPELSAGDAEKSSAPNSAVSDASAQVDKQKKQRHSAQRKKRSTISSGMEAATVDGSPQRRTSQSQSSVGAHQKSGSKSRAVSKSSGEPIAGKKYTDFQSDEITFLEEKMSAYDFLLQGVCGVKATGESFVGQTTIKCHVHGAMKVLQKLRPYYCILVKDADLRTEDEIGELYNLFLSNKFFAGLPKKVCKDLCSKLRTEEFGEDEVVIRKGDMGDTFYIVLFGAVSIWSGKALEDDQGNVDYGLHFCNRATGDAFGELALIKKQPRAATVITEMPTTFVTVNMHDYNTTLKNVHEYTAKTKLNFCCRLPVLHGLSILMLEQVVQALTEVEFKEGQDLITEGAHGSSIFFINAGVVQVFKDVQSDVSGQPRKGKVLLGKLGQHDFIGDHAILSGEDHIISATAASDVSCYALSQLDLQTKLPASFHKQIPSYSATFYLAAGPLTRSLLEKRTWLHYKESVLQDQLPAVFGSPPVKPAGDLPPKLQHLTDRTFSTTPLAERGLAPIKSSPSFDYQYLPSGSPSWRKSAAKNHACDPVRSISADLQREHLTASPSPSEPLQISMSTPNLDSHYSPEPKPNTSASKLLYRTRVQKGYLDAEQKKISGTKKPLKLLEALQCNLSSITSQSTEIKVLETLVPQMNQAQQQHVNSLSKTKGKLDDIGTGGCVLDGLLDELQSKLAYVEYCPTCVLAMVKLTVHSNEGTVLIDAQSLMEIFSQFDSICFNRQIRGVVWHSDTYLLLISNTQRHKNINTACQTMATALMEMQAVLDSSRSDSSIGYGRWPSCALHGGFTFGPLFITSNHMGPFLRQLTGPAFEDTVRMCRLAQLNCSLSNRSEVRCSTAAANEVYLEIECKPVSRRKDSEPERGHQARPSPALHGPPPPL</sequence>
<feature type="domain" description="Cyclic nucleotide-binding" evidence="2">
    <location>
        <begin position="388"/>
        <end position="498"/>
    </location>
</feature>
<organism evidence="3 4">
    <name type="scientific">Cymbomonas tetramitiformis</name>
    <dbReference type="NCBI Taxonomy" id="36881"/>
    <lineage>
        <taxon>Eukaryota</taxon>
        <taxon>Viridiplantae</taxon>
        <taxon>Chlorophyta</taxon>
        <taxon>Pyramimonadophyceae</taxon>
        <taxon>Pyramimonadales</taxon>
        <taxon>Pyramimonadaceae</taxon>
        <taxon>Cymbomonas</taxon>
    </lineage>
</organism>